<name>A0ABN8LUY4_9CNID</name>
<evidence type="ECO:0000313" key="4">
    <source>
        <dbReference type="EMBL" id="CAH3021102.1"/>
    </source>
</evidence>
<dbReference type="Proteomes" id="UP001159427">
    <property type="component" value="Unassembled WGS sequence"/>
</dbReference>
<dbReference type="EMBL" id="CALNXI010000169">
    <property type="protein sequence ID" value="CAH3021102.1"/>
    <property type="molecule type" value="Genomic_DNA"/>
</dbReference>
<evidence type="ECO:0000313" key="5">
    <source>
        <dbReference type="Proteomes" id="UP001159427"/>
    </source>
</evidence>
<evidence type="ECO:0000256" key="1">
    <source>
        <dbReference type="SAM" id="Coils"/>
    </source>
</evidence>
<feature type="compositionally biased region" description="Pro residues" evidence="2">
    <location>
        <begin position="263"/>
        <end position="274"/>
    </location>
</feature>
<proteinExistence type="predicted"/>
<comment type="caution">
    <text evidence="4">The sequence shown here is derived from an EMBL/GenBank/DDBJ whole genome shotgun (WGS) entry which is preliminary data.</text>
</comment>
<keyword evidence="3" id="KW-0812">Transmembrane</keyword>
<sequence>MSRMSGRVWPEQLVSTNDVENGLPDSSTLRHEKEEDNFNIDDMQVVYDDHEIASESQEALDDDPEEQTVDSINQFHNGNIDHPGSHTPKHLRWSTDEAIASSKRSHACDRVILLAVCSMSAVSIVLTLLMFFGVVEPFKCACSGKTGSETSSSSTPYFEISKNMKDLKHNISSLKDTSTASMIAVKVELDEMRKKYDDVKAKYEQVMMEVVGLKGMNLSKVTGGSSLDKDNSTLLQAEIKIIRQEISLLNQQVINVTKTQGPQGPPGPTGPAGPPGYNGTQGPPGVAGPSGSSGSSGSGNLSLCTYKKVDATPVSAGRIARTDVAILEAKGTKLLGVSCDSNDASIIQLSSGVRQGLKTYACDCKNTVSSGAGTMECYLHYWECPT</sequence>
<reference evidence="4 5" key="1">
    <citation type="submission" date="2022-05" db="EMBL/GenBank/DDBJ databases">
        <authorList>
            <consortium name="Genoscope - CEA"/>
            <person name="William W."/>
        </authorList>
    </citation>
    <scope>NUCLEOTIDE SEQUENCE [LARGE SCALE GENOMIC DNA]</scope>
</reference>
<accession>A0ABN8LUY4</accession>
<feature type="compositionally biased region" description="Polar residues" evidence="2">
    <location>
        <begin position="13"/>
        <end position="27"/>
    </location>
</feature>
<evidence type="ECO:0000256" key="3">
    <source>
        <dbReference type="SAM" id="Phobius"/>
    </source>
</evidence>
<protein>
    <submittedName>
        <fullName evidence="4">Uncharacterized protein</fullName>
    </submittedName>
</protein>
<feature type="region of interest" description="Disordered" evidence="2">
    <location>
        <begin position="257"/>
        <end position="294"/>
    </location>
</feature>
<keyword evidence="3" id="KW-1133">Transmembrane helix</keyword>
<feature type="region of interest" description="Disordered" evidence="2">
    <location>
        <begin position="1"/>
        <end position="35"/>
    </location>
</feature>
<organism evidence="4 5">
    <name type="scientific">Porites evermanni</name>
    <dbReference type="NCBI Taxonomy" id="104178"/>
    <lineage>
        <taxon>Eukaryota</taxon>
        <taxon>Metazoa</taxon>
        <taxon>Cnidaria</taxon>
        <taxon>Anthozoa</taxon>
        <taxon>Hexacorallia</taxon>
        <taxon>Scleractinia</taxon>
        <taxon>Fungiina</taxon>
        <taxon>Poritidae</taxon>
        <taxon>Porites</taxon>
    </lineage>
</organism>
<keyword evidence="5" id="KW-1185">Reference proteome</keyword>
<evidence type="ECO:0000256" key="2">
    <source>
        <dbReference type="SAM" id="MobiDB-lite"/>
    </source>
</evidence>
<feature type="transmembrane region" description="Helical" evidence="3">
    <location>
        <begin position="111"/>
        <end position="135"/>
    </location>
</feature>
<keyword evidence="1" id="KW-0175">Coiled coil</keyword>
<feature type="coiled-coil region" evidence="1">
    <location>
        <begin position="182"/>
        <end position="209"/>
    </location>
</feature>
<keyword evidence="3" id="KW-0472">Membrane</keyword>
<gene>
    <name evidence="4" type="ORF">PEVE_00009879</name>
</gene>
<feature type="compositionally biased region" description="Low complexity" evidence="2">
    <location>
        <begin position="275"/>
        <end position="294"/>
    </location>
</feature>